<protein>
    <recommendedName>
        <fullName evidence="6">Exodeoxyribonuclease VII small subunit</fullName>
        <ecNumber evidence="6">3.1.11.6</ecNumber>
    </recommendedName>
</protein>
<dbReference type="PANTHER" id="PTHR34137">
    <property type="entry name" value="EXODEOXYRIBONUCLEASE 7 SMALL SUBUNIT"/>
    <property type="match status" value="1"/>
</dbReference>
<evidence type="ECO:0000256" key="2">
    <source>
        <dbReference type="ARBA" id="ARBA00022490"/>
    </source>
</evidence>
<dbReference type="STRING" id="1359163.NLO413_0593"/>
<keyword evidence="8" id="KW-1185">Reference proteome</keyword>
<keyword evidence="2" id="KW-0963">Cytoplasm</keyword>
<dbReference type="InterPro" id="IPR037004">
    <property type="entry name" value="Exonuc_VII_ssu_sf"/>
</dbReference>
<keyword evidence="3" id="KW-0540">Nuclease</keyword>
<sequence length="64" mass="7463">MSISNDSNITFESAMHELEIIIQELENSSISLERSMQLYERGKSLYEYCSDIIKKMELKIETIS</sequence>
<evidence type="ECO:0000313" key="8">
    <source>
        <dbReference type="Proteomes" id="UP000033562"/>
    </source>
</evidence>
<comment type="similarity">
    <text evidence="1">Belongs to the XseB family.</text>
</comment>
<dbReference type="Proteomes" id="UP000033562">
    <property type="component" value="Unassembled WGS sequence"/>
</dbReference>
<dbReference type="EMBL" id="LANX01000001">
    <property type="protein sequence ID" value="KJV69213.1"/>
    <property type="molecule type" value="Genomic_DNA"/>
</dbReference>
<dbReference type="OrthoDB" id="7165762at2"/>
<evidence type="ECO:0000256" key="5">
    <source>
        <dbReference type="ARBA" id="ARBA00022839"/>
    </source>
</evidence>
<dbReference type="GO" id="GO:0006308">
    <property type="term" value="P:DNA catabolic process"/>
    <property type="evidence" value="ECO:0007669"/>
    <property type="project" value="UniProtKB-UniRule"/>
</dbReference>
<dbReference type="Gene3D" id="1.10.287.1040">
    <property type="entry name" value="Exonuclease VII, small subunit"/>
    <property type="match status" value="1"/>
</dbReference>
<proteinExistence type="inferred from homology"/>
<dbReference type="EC" id="3.1.11.6" evidence="6"/>
<evidence type="ECO:0000256" key="1">
    <source>
        <dbReference type="ARBA" id="ARBA00009998"/>
    </source>
</evidence>
<organism evidence="7 8">
    <name type="scientific">Candidatus Neoehrlichia procyonis str. RAC413</name>
    <dbReference type="NCBI Taxonomy" id="1359163"/>
    <lineage>
        <taxon>Bacteria</taxon>
        <taxon>Pseudomonadati</taxon>
        <taxon>Pseudomonadota</taxon>
        <taxon>Alphaproteobacteria</taxon>
        <taxon>Rickettsiales</taxon>
        <taxon>Anaplasmataceae</taxon>
        <taxon>Candidatus Neoehrlichia</taxon>
    </lineage>
</organism>
<dbReference type="PIRSF" id="PIRSF006488">
    <property type="entry name" value="Exonuc_VII_S"/>
    <property type="match status" value="1"/>
</dbReference>
<dbReference type="AlphaFoldDB" id="A0A0F3NMC8"/>
<reference evidence="7 8" key="1">
    <citation type="submission" date="2015-02" db="EMBL/GenBank/DDBJ databases">
        <title>Genome Sequencing of Rickettsiales.</title>
        <authorList>
            <person name="Daugherty S.C."/>
            <person name="Su Q."/>
            <person name="Abolude K."/>
            <person name="Beier-Sexton M."/>
            <person name="Carlyon J.A."/>
            <person name="Carter R."/>
            <person name="Day N.P."/>
            <person name="Dumler S.J."/>
            <person name="Dyachenko V."/>
            <person name="Godinez A."/>
            <person name="Kurtti T.J."/>
            <person name="Lichay M."/>
            <person name="Mullins K.E."/>
            <person name="Ott S."/>
            <person name="Pappas-Brown V."/>
            <person name="Paris D.H."/>
            <person name="Patel P."/>
            <person name="Richards A.L."/>
            <person name="Sadzewicz L."/>
            <person name="Sears K."/>
            <person name="Seidman D."/>
            <person name="Sengamalay N."/>
            <person name="Stenos J."/>
            <person name="Tallon L.J."/>
            <person name="Vincent G."/>
            <person name="Fraser C.M."/>
            <person name="Munderloh U."/>
            <person name="Dunning-Hotopp J.C."/>
        </authorList>
    </citation>
    <scope>NUCLEOTIDE SEQUENCE [LARGE SCALE GENOMIC DNA]</scope>
    <source>
        <strain evidence="7 8">RAC413</strain>
    </source>
</reference>
<keyword evidence="5 7" id="KW-0269">Exonuclease</keyword>
<name>A0A0F3NMC8_9RICK</name>
<comment type="caution">
    <text evidence="7">The sequence shown here is derived from an EMBL/GenBank/DDBJ whole genome shotgun (WGS) entry which is preliminary data.</text>
</comment>
<keyword evidence="4" id="KW-0378">Hydrolase</keyword>
<dbReference type="GO" id="GO:0009318">
    <property type="term" value="C:exodeoxyribonuclease VII complex"/>
    <property type="evidence" value="ECO:0007669"/>
    <property type="project" value="UniProtKB-UniRule"/>
</dbReference>
<dbReference type="InterPro" id="IPR003761">
    <property type="entry name" value="Exonuc_VII_S"/>
</dbReference>
<dbReference type="GO" id="GO:0005829">
    <property type="term" value="C:cytosol"/>
    <property type="evidence" value="ECO:0007669"/>
    <property type="project" value="TreeGrafter"/>
</dbReference>
<dbReference type="SUPFAM" id="SSF116842">
    <property type="entry name" value="XseB-like"/>
    <property type="match status" value="1"/>
</dbReference>
<evidence type="ECO:0000313" key="7">
    <source>
        <dbReference type="EMBL" id="KJV69213.1"/>
    </source>
</evidence>
<gene>
    <name evidence="7" type="ORF">NLO413_0593</name>
</gene>
<dbReference type="PANTHER" id="PTHR34137:SF1">
    <property type="entry name" value="EXODEOXYRIBONUCLEASE 7 SMALL SUBUNIT"/>
    <property type="match status" value="1"/>
</dbReference>
<dbReference type="NCBIfam" id="TIGR01280">
    <property type="entry name" value="xseB"/>
    <property type="match status" value="1"/>
</dbReference>
<evidence type="ECO:0000256" key="4">
    <source>
        <dbReference type="ARBA" id="ARBA00022801"/>
    </source>
</evidence>
<accession>A0A0F3NMC8</accession>
<dbReference type="GO" id="GO:0008855">
    <property type="term" value="F:exodeoxyribonuclease VII activity"/>
    <property type="evidence" value="ECO:0007669"/>
    <property type="project" value="UniProtKB-UniRule"/>
</dbReference>
<dbReference type="RefSeq" id="WP_045808973.1">
    <property type="nucleotide sequence ID" value="NZ_LANX01000001.1"/>
</dbReference>
<evidence type="ECO:0000256" key="6">
    <source>
        <dbReference type="NCBIfam" id="TIGR01280"/>
    </source>
</evidence>
<dbReference type="Pfam" id="PF02609">
    <property type="entry name" value="Exonuc_VII_S"/>
    <property type="match status" value="1"/>
</dbReference>
<evidence type="ECO:0000256" key="3">
    <source>
        <dbReference type="ARBA" id="ARBA00022722"/>
    </source>
</evidence>